<reference evidence="1 2" key="1">
    <citation type="submission" date="2021-09" db="EMBL/GenBank/DDBJ databases">
        <title>Genome sequencing and assembly of Chryseobacterium sp. RG1.</title>
        <authorList>
            <person name="Chhetri G."/>
        </authorList>
    </citation>
    <scope>NUCLEOTIDE SEQUENCE [LARGE SCALE GENOMIC DNA]</scope>
    <source>
        <strain evidence="1 2">RG1</strain>
    </source>
</reference>
<dbReference type="Proteomes" id="UP000618240">
    <property type="component" value="Unassembled WGS sequence"/>
</dbReference>
<evidence type="ECO:0008006" key="3">
    <source>
        <dbReference type="Google" id="ProtNLM"/>
    </source>
</evidence>
<evidence type="ECO:0000313" key="2">
    <source>
        <dbReference type="Proteomes" id="UP000618240"/>
    </source>
</evidence>
<organism evidence="1 2">
    <name type="scientific">Chryseobacterium tagetis</name>
    <dbReference type="NCBI Taxonomy" id="2801334"/>
    <lineage>
        <taxon>Bacteria</taxon>
        <taxon>Pseudomonadati</taxon>
        <taxon>Bacteroidota</taxon>
        <taxon>Flavobacteriia</taxon>
        <taxon>Flavobacteriales</taxon>
        <taxon>Weeksellaceae</taxon>
        <taxon>Chryseobacterium group</taxon>
        <taxon>Chryseobacterium</taxon>
    </lineage>
</organism>
<dbReference type="EMBL" id="JAERSE020000003">
    <property type="protein sequence ID" value="MCA6067754.1"/>
    <property type="molecule type" value="Genomic_DNA"/>
</dbReference>
<keyword evidence="2" id="KW-1185">Reference proteome</keyword>
<proteinExistence type="predicted"/>
<name>A0ABS8A186_9FLAO</name>
<protein>
    <recommendedName>
        <fullName evidence="3">DUF4440 domain-containing protein</fullName>
    </recommendedName>
</protein>
<dbReference type="RefSeq" id="WP_225688683.1">
    <property type="nucleotide sequence ID" value="NZ_JAERSE020000003.1"/>
</dbReference>
<evidence type="ECO:0000313" key="1">
    <source>
        <dbReference type="EMBL" id="MCA6067754.1"/>
    </source>
</evidence>
<sequence>MNGIILRTATIEIGSTAEFLFSPEVGQRAIPAIIEFLGGQKAYAEIYEVLPKGVIIKVGEYSTDQGEKITVGMWHLRYDKRKNEWKIVENLLPS</sequence>
<accession>A0ABS8A186</accession>
<comment type="caution">
    <text evidence="1">The sequence shown here is derived from an EMBL/GenBank/DDBJ whole genome shotgun (WGS) entry which is preliminary data.</text>
</comment>
<gene>
    <name evidence="1" type="ORF">JI747_011235</name>
</gene>